<evidence type="ECO:0000313" key="3">
    <source>
        <dbReference type="Proteomes" id="UP000664288"/>
    </source>
</evidence>
<name>A0ABS3JBP3_9HYPH</name>
<dbReference type="Pfam" id="PF05016">
    <property type="entry name" value="ParE_toxin"/>
    <property type="match status" value="1"/>
</dbReference>
<comment type="caution">
    <text evidence="2">The sequence shown here is derived from an EMBL/GenBank/DDBJ whole genome shotgun (WGS) entry which is preliminary data.</text>
</comment>
<dbReference type="Proteomes" id="UP000664288">
    <property type="component" value="Unassembled WGS sequence"/>
</dbReference>
<gene>
    <name evidence="2" type="ORF">J1C47_23225</name>
</gene>
<dbReference type="Gene3D" id="3.30.2310.20">
    <property type="entry name" value="RelE-like"/>
    <property type="match status" value="1"/>
</dbReference>
<accession>A0ABS3JBP3</accession>
<evidence type="ECO:0000313" key="2">
    <source>
        <dbReference type="EMBL" id="MBO0906562.1"/>
    </source>
</evidence>
<reference evidence="2 3" key="1">
    <citation type="submission" date="2021-03" db="EMBL/GenBank/DDBJ databases">
        <title>Whole genome sequence of Jiella sp. MQZ13P-4.</title>
        <authorList>
            <person name="Tuo L."/>
        </authorList>
    </citation>
    <scope>NUCLEOTIDE SEQUENCE [LARGE SCALE GENOMIC DNA]</scope>
    <source>
        <strain evidence="2 3">MQZ13P-4</strain>
    </source>
</reference>
<organism evidence="2 3">
    <name type="scientific">Jiella sonneratiae</name>
    <dbReference type="NCBI Taxonomy" id="2816856"/>
    <lineage>
        <taxon>Bacteria</taxon>
        <taxon>Pseudomonadati</taxon>
        <taxon>Pseudomonadota</taxon>
        <taxon>Alphaproteobacteria</taxon>
        <taxon>Hyphomicrobiales</taxon>
        <taxon>Aurantimonadaceae</taxon>
        <taxon>Jiella</taxon>
    </lineage>
</organism>
<dbReference type="RefSeq" id="WP_207353188.1">
    <property type="nucleotide sequence ID" value="NZ_JAFMPY010000053.1"/>
</dbReference>
<dbReference type="InterPro" id="IPR007712">
    <property type="entry name" value="RelE/ParE_toxin"/>
</dbReference>
<keyword evidence="1" id="KW-1277">Toxin-antitoxin system</keyword>
<dbReference type="InterPro" id="IPR035093">
    <property type="entry name" value="RelE/ParE_toxin_dom_sf"/>
</dbReference>
<dbReference type="EMBL" id="JAFMPY010000053">
    <property type="protein sequence ID" value="MBO0906562.1"/>
    <property type="molecule type" value="Genomic_DNA"/>
</dbReference>
<sequence length="78" mass="9137">MKVTYRPSAMKALNRMPAHDRDAIKGKLVRYAETRIGDVVKMVGTDEFRLRHGDWRAVFVIENDVLVIRIAHRRAVYR</sequence>
<protein>
    <submittedName>
        <fullName evidence="2">Type II toxin-antitoxin system RelE/ParE family toxin</fullName>
    </submittedName>
</protein>
<evidence type="ECO:0000256" key="1">
    <source>
        <dbReference type="ARBA" id="ARBA00022649"/>
    </source>
</evidence>
<proteinExistence type="predicted"/>
<keyword evidence="3" id="KW-1185">Reference proteome</keyword>
<dbReference type="SUPFAM" id="SSF143011">
    <property type="entry name" value="RelE-like"/>
    <property type="match status" value="1"/>
</dbReference>